<gene>
    <name evidence="2" type="ORF">GCM10023321_15900</name>
</gene>
<feature type="transmembrane region" description="Helical" evidence="1">
    <location>
        <begin position="132"/>
        <end position="150"/>
    </location>
</feature>
<proteinExistence type="predicted"/>
<accession>A0ABP9PQC8</accession>
<keyword evidence="3" id="KW-1185">Reference proteome</keyword>
<feature type="transmembrane region" description="Helical" evidence="1">
    <location>
        <begin position="156"/>
        <end position="175"/>
    </location>
</feature>
<sequence length="185" mass="19098">MYPNQPNPARPYVAPRPYPPYPGPAMPYTDFPAGLVPHQRGWHPDLLDTTQGRPGTVIAAAVMAYLGAAVQGLTGVLLLIGSTNPGFVRGFGTGSGLIGAGAGLIAVLGLFCLVMAAILVVGGVLAQSGRNIGRIALSAVGGLGMLLQVYSIAVGGFLAVLGLVWIATGCALLWTSRANDWYRRT</sequence>
<organism evidence="2 3">
    <name type="scientific">Pseudonocardia eucalypti</name>
    <dbReference type="NCBI Taxonomy" id="648755"/>
    <lineage>
        <taxon>Bacteria</taxon>
        <taxon>Bacillati</taxon>
        <taxon>Actinomycetota</taxon>
        <taxon>Actinomycetes</taxon>
        <taxon>Pseudonocardiales</taxon>
        <taxon>Pseudonocardiaceae</taxon>
        <taxon>Pseudonocardia</taxon>
    </lineage>
</organism>
<dbReference type="EMBL" id="BAABJP010000007">
    <property type="protein sequence ID" value="GAA5150472.1"/>
    <property type="molecule type" value="Genomic_DNA"/>
</dbReference>
<feature type="transmembrane region" description="Helical" evidence="1">
    <location>
        <begin position="57"/>
        <end position="80"/>
    </location>
</feature>
<evidence type="ECO:0000313" key="2">
    <source>
        <dbReference type="EMBL" id="GAA5150472.1"/>
    </source>
</evidence>
<keyword evidence="1" id="KW-0472">Membrane</keyword>
<reference evidence="3" key="1">
    <citation type="journal article" date="2019" name="Int. J. Syst. Evol. Microbiol.">
        <title>The Global Catalogue of Microorganisms (GCM) 10K type strain sequencing project: providing services to taxonomists for standard genome sequencing and annotation.</title>
        <authorList>
            <consortium name="The Broad Institute Genomics Platform"/>
            <consortium name="The Broad Institute Genome Sequencing Center for Infectious Disease"/>
            <person name="Wu L."/>
            <person name="Ma J."/>
        </authorList>
    </citation>
    <scope>NUCLEOTIDE SEQUENCE [LARGE SCALE GENOMIC DNA]</scope>
    <source>
        <strain evidence="3">JCM 18303</strain>
    </source>
</reference>
<feature type="transmembrane region" description="Helical" evidence="1">
    <location>
        <begin position="100"/>
        <end position="125"/>
    </location>
</feature>
<evidence type="ECO:0000313" key="3">
    <source>
        <dbReference type="Proteomes" id="UP001428817"/>
    </source>
</evidence>
<dbReference type="Proteomes" id="UP001428817">
    <property type="component" value="Unassembled WGS sequence"/>
</dbReference>
<protein>
    <recommendedName>
        <fullName evidence="4">Integral membrane protein</fullName>
    </recommendedName>
</protein>
<name>A0ABP9PQC8_9PSEU</name>
<keyword evidence="1" id="KW-1133">Transmembrane helix</keyword>
<comment type="caution">
    <text evidence="2">The sequence shown here is derived from an EMBL/GenBank/DDBJ whole genome shotgun (WGS) entry which is preliminary data.</text>
</comment>
<evidence type="ECO:0000256" key="1">
    <source>
        <dbReference type="SAM" id="Phobius"/>
    </source>
</evidence>
<evidence type="ECO:0008006" key="4">
    <source>
        <dbReference type="Google" id="ProtNLM"/>
    </source>
</evidence>
<keyword evidence="1" id="KW-0812">Transmembrane</keyword>